<evidence type="ECO:0000313" key="3">
    <source>
        <dbReference type="EMBL" id="RAK70463.1"/>
    </source>
</evidence>
<dbReference type="EMBL" id="QHKM01000001">
    <property type="protein sequence ID" value="RAK70463.1"/>
    <property type="molecule type" value="Genomic_DNA"/>
</dbReference>
<keyword evidence="3" id="KW-0489">Methyltransferase</keyword>
<dbReference type="InterPro" id="IPR041698">
    <property type="entry name" value="Methyltransf_25"/>
</dbReference>
<accession>A0A328BTS2</accession>
<sequence>MNAELETIREQQKATWNKFSAGWRKWDDFTMDWLRPMGEEIIRRLQIRPTDLVLDVAAGTGEPGLSIAALARDGRVVITDLAEGMLAVARDKAADRGISNYETVACDVSELPFPDDTFDAVSCRFGFMFFPDMALAAREMHRVLKPGGRLAASVWGGPAQNAWITTIMGTISRHLQLPAPPAGAPGMFRCAGPGFLPELLRQAGFDHVHEAEITGQLRSSSKEAYWQFMNEVAAPVVAALSQADAATREKIRTEVFARIDEQCSDGSTALNYGTVVAYGQK</sequence>
<dbReference type="Gene3D" id="3.40.50.150">
    <property type="entry name" value="Vaccinia Virus protein VP39"/>
    <property type="match status" value="1"/>
</dbReference>
<dbReference type="PROSITE" id="PS51608">
    <property type="entry name" value="SAM_MT_UBIE"/>
    <property type="match status" value="1"/>
</dbReference>
<evidence type="ECO:0000259" key="2">
    <source>
        <dbReference type="Pfam" id="PF13649"/>
    </source>
</evidence>
<dbReference type="SUPFAM" id="SSF53335">
    <property type="entry name" value="S-adenosyl-L-methionine-dependent methyltransferases"/>
    <property type="match status" value="1"/>
</dbReference>
<dbReference type="InterPro" id="IPR004033">
    <property type="entry name" value="UbiE/COQ5_MeTrFase"/>
</dbReference>
<gene>
    <name evidence="3" type="ORF">DLM85_06415</name>
</gene>
<dbReference type="OrthoDB" id="9795634at2"/>
<proteinExistence type="predicted"/>
<dbReference type="CDD" id="cd02440">
    <property type="entry name" value="AdoMet_MTases"/>
    <property type="match status" value="1"/>
</dbReference>
<dbReference type="Pfam" id="PF13649">
    <property type="entry name" value="Methyltransf_25"/>
    <property type="match status" value="1"/>
</dbReference>
<dbReference type="GO" id="GO:0032259">
    <property type="term" value="P:methylation"/>
    <property type="evidence" value="ECO:0007669"/>
    <property type="project" value="UniProtKB-KW"/>
</dbReference>
<dbReference type="PANTHER" id="PTHR42912:SF80">
    <property type="entry name" value="METHYLTRANSFERASE DOMAIN-CONTAINING PROTEIN"/>
    <property type="match status" value="1"/>
</dbReference>
<evidence type="ECO:0000313" key="4">
    <source>
        <dbReference type="Proteomes" id="UP000248553"/>
    </source>
</evidence>
<dbReference type="PANTHER" id="PTHR42912">
    <property type="entry name" value="METHYLTRANSFERASE"/>
    <property type="match status" value="1"/>
</dbReference>
<organism evidence="3 4">
    <name type="scientific">Hymenobacter edaphi</name>
    <dbReference type="NCBI Taxonomy" id="2211146"/>
    <lineage>
        <taxon>Bacteria</taxon>
        <taxon>Pseudomonadati</taxon>
        <taxon>Bacteroidota</taxon>
        <taxon>Cytophagia</taxon>
        <taxon>Cytophagales</taxon>
        <taxon>Hymenobacteraceae</taxon>
        <taxon>Hymenobacter</taxon>
    </lineage>
</organism>
<dbReference type="InterPro" id="IPR050508">
    <property type="entry name" value="Methyltransf_Superfamily"/>
</dbReference>
<protein>
    <submittedName>
        <fullName evidence="3">Methyltransferase type 11</fullName>
    </submittedName>
</protein>
<reference evidence="4" key="1">
    <citation type="submission" date="2018-05" db="EMBL/GenBank/DDBJ databases">
        <authorList>
            <person name="Nie L."/>
        </authorList>
    </citation>
    <scope>NUCLEOTIDE SEQUENCE [LARGE SCALE GENOMIC DNA]</scope>
    <source>
        <strain evidence="4">NL</strain>
    </source>
</reference>
<feature type="domain" description="Methyltransferase" evidence="2">
    <location>
        <begin position="53"/>
        <end position="148"/>
    </location>
</feature>
<dbReference type="GO" id="GO:0008168">
    <property type="term" value="F:methyltransferase activity"/>
    <property type="evidence" value="ECO:0007669"/>
    <property type="project" value="UniProtKB-KW"/>
</dbReference>
<name>A0A328BTS2_9BACT</name>
<dbReference type="InterPro" id="IPR029063">
    <property type="entry name" value="SAM-dependent_MTases_sf"/>
</dbReference>
<evidence type="ECO:0000256" key="1">
    <source>
        <dbReference type="ARBA" id="ARBA00022428"/>
    </source>
</evidence>
<dbReference type="GO" id="GO:0009234">
    <property type="term" value="P:menaquinone biosynthetic process"/>
    <property type="evidence" value="ECO:0007669"/>
    <property type="project" value="UniProtKB-KW"/>
</dbReference>
<comment type="caution">
    <text evidence="3">The sequence shown here is derived from an EMBL/GenBank/DDBJ whole genome shotgun (WGS) entry which is preliminary data.</text>
</comment>
<dbReference type="AlphaFoldDB" id="A0A328BTS2"/>
<keyword evidence="4" id="KW-1185">Reference proteome</keyword>
<dbReference type="Proteomes" id="UP000248553">
    <property type="component" value="Unassembled WGS sequence"/>
</dbReference>
<keyword evidence="3" id="KW-0808">Transferase</keyword>
<keyword evidence="1" id="KW-0474">Menaquinone biosynthesis</keyword>
<dbReference type="RefSeq" id="WP_111477213.1">
    <property type="nucleotide sequence ID" value="NZ_QHKM01000001.1"/>
</dbReference>